<accession>A0A4R6QG04</accession>
<name>A0A4R6QG04_9BURK</name>
<protein>
    <recommendedName>
        <fullName evidence="3">FCP1 homology domain-containing protein</fullName>
    </recommendedName>
</protein>
<evidence type="ECO:0000313" key="2">
    <source>
        <dbReference type="Proteomes" id="UP000295361"/>
    </source>
</evidence>
<dbReference type="EMBL" id="SNXS01000016">
    <property type="protein sequence ID" value="TDP60449.1"/>
    <property type="molecule type" value="Genomic_DNA"/>
</dbReference>
<evidence type="ECO:0000313" key="1">
    <source>
        <dbReference type="EMBL" id="TDP60449.1"/>
    </source>
</evidence>
<dbReference type="Proteomes" id="UP000295361">
    <property type="component" value="Unassembled WGS sequence"/>
</dbReference>
<organism evidence="1 2">
    <name type="scientific">Roseateles toxinivorans</name>
    <dbReference type="NCBI Taxonomy" id="270368"/>
    <lineage>
        <taxon>Bacteria</taxon>
        <taxon>Pseudomonadati</taxon>
        <taxon>Pseudomonadota</taxon>
        <taxon>Betaproteobacteria</taxon>
        <taxon>Burkholderiales</taxon>
        <taxon>Sphaerotilaceae</taxon>
        <taxon>Roseateles</taxon>
    </lineage>
</organism>
<gene>
    <name evidence="1" type="ORF">DES47_11649</name>
</gene>
<keyword evidence="2" id="KW-1185">Reference proteome</keyword>
<evidence type="ECO:0008006" key="3">
    <source>
        <dbReference type="Google" id="ProtNLM"/>
    </source>
</evidence>
<dbReference type="InParanoid" id="A0A4R6QG04"/>
<sequence length="178" mass="20400">MTRGHGQLLVYVDLDGVVHHEAVYVSPSRGIYIDPSQAPGRVLFEWVDILVELLDPYPDIQLVLSSSWCRRPGYARTLERLPKELRHRFVGGTFHRRIHGSDPGTEWVFANTPRGEQIWADVLRRQPLDWLALDDDGDRWPAWCRDKLLLLDGEVGISSPAAQEQLRQRLVLMSSKLP</sequence>
<reference evidence="1 2" key="1">
    <citation type="submission" date="2019-03" db="EMBL/GenBank/DDBJ databases">
        <title>Genomic Encyclopedia of Type Strains, Phase IV (KMG-IV): sequencing the most valuable type-strain genomes for metagenomic binning, comparative biology and taxonomic classification.</title>
        <authorList>
            <person name="Goeker M."/>
        </authorList>
    </citation>
    <scope>NUCLEOTIDE SEQUENCE [LARGE SCALE GENOMIC DNA]</scope>
    <source>
        <strain evidence="1 2">DSM 16998</strain>
    </source>
</reference>
<dbReference type="Pfam" id="PF18143">
    <property type="entry name" value="HAD_SAK_2"/>
    <property type="match status" value="1"/>
</dbReference>
<comment type="caution">
    <text evidence="1">The sequence shown here is derived from an EMBL/GenBank/DDBJ whole genome shotgun (WGS) entry which is preliminary data.</text>
</comment>
<proteinExistence type="predicted"/>
<dbReference type="AlphaFoldDB" id="A0A4R6QG04"/>
<dbReference type="RefSeq" id="WP_166652204.1">
    <property type="nucleotide sequence ID" value="NZ_SNXS01000016.1"/>
</dbReference>